<sequence length="480" mass="53044">MKKILSCFMAVIAGLPIVNAADYYVSPQGNDNNPGNIEAPFKTLKKAIESARAGTTIYLREGKYVPENNEIMREGAEGAYSCVYNLSAKGTAENPITITGYENENAVIDLSNVKVSERIIGFYVKADYWRLKKFDIIGIQVTQTGHTQSINVGLFGGNNCIIERVNMHDGMGIGVYATRGSNNLVLNCDAYNNYDPVSENGKGGNCDGFGFHLNRNDYTGNIIRGCRAWRNSDDGYDLINNHSQVIIENCWAWENGYDADRVSRGDGTGFKSGGYGMSSSVKEGTVAPRNIVRNCISWSNKQAGFYANHHLGGLDFYNNSSYRNKRNFNMVNRKSIEEAVDVDGYGHDLYGNLSYRPTLSDADCVNINTSQSTLTNNSFLPSMSLSDTDFESLDASQLLSPRKDDGSLPDITFLKLRPGTQPYVNKLGYQFDKNETSGIESIFTNPDKTADDIYYNLQGMPVANPTKGLYIHAGKKIYIP</sequence>
<dbReference type="Proteomes" id="UP000305401">
    <property type="component" value="Unassembled WGS sequence"/>
</dbReference>
<evidence type="ECO:0000313" key="2">
    <source>
        <dbReference type="Proteomes" id="UP000305401"/>
    </source>
</evidence>
<organism evidence="1 2">
    <name type="scientific">Muribaculum caecicola</name>
    <dbReference type="NCBI Taxonomy" id="3038144"/>
    <lineage>
        <taxon>Bacteria</taxon>
        <taxon>Pseudomonadati</taxon>
        <taxon>Bacteroidota</taxon>
        <taxon>Bacteroidia</taxon>
        <taxon>Bacteroidales</taxon>
        <taxon>Muribaculaceae</taxon>
        <taxon>Muribaculum</taxon>
    </lineage>
</organism>
<protein>
    <submittedName>
        <fullName evidence="1">DUF1565 domain-containing protein</fullName>
    </submittedName>
</protein>
<dbReference type="EMBL" id="SSTG01000002">
    <property type="protein sequence ID" value="THG55291.1"/>
    <property type="molecule type" value="Genomic_DNA"/>
</dbReference>
<proteinExistence type="predicted"/>
<name>A0AC61S8E7_9BACT</name>
<reference evidence="1" key="1">
    <citation type="submission" date="2019-04" db="EMBL/GenBank/DDBJ databases">
        <title>Microbes associate with the intestines of laboratory mice.</title>
        <authorList>
            <person name="Navarre W."/>
            <person name="Wong E."/>
            <person name="Huang K.C."/>
            <person name="Tropini C."/>
            <person name="Ng K."/>
            <person name="Yu B."/>
        </authorList>
    </citation>
    <scope>NUCLEOTIDE SEQUENCE</scope>
    <source>
        <strain evidence="1">NM86_A22</strain>
    </source>
</reference>
<accession>A0AC61S8E7</accession>
<evidence type="ECO:0000313" key="1">
    <source>
        <dbReference type="EMBL" id="THG55291.1"/>
    </source>
</evidence>
<gene>
    <name evidence="1" type="ORF">E5990_00350</name>
</gene>
<comment type="caution">
    <text evidence="1">The sequence shown here is derived from an EMBL/GenBank/DDBJ whole genome shotgun (WGS) entry which is preliminary data.</text>
</comment>
<keyword evidence="2" id="KW-1185">Reference proteome</keyword>